<evidence type="ECO:0000313" key="2">
    <source>
        <dbReference type="Proteomes" id="UP000319671"/>
    </source>
</evidence>
<organism evidence="1 2">
    <name type="scientific">Neobacillus bataviensis</name>
    <dbReference type="NCBI Taxonomy" id="220685"/>
    <lineage>
        <taxon>Bacteria</taxon>
        <taxon>Bacillati</taxon>
        <taxon>Bacillota</taxon>
        <taxon>Bacilli</taxon>
        <taxon>Bacillales</taxon>
        <taxon>Bacillaceae</taxon>
        <taxon>Neobacillus</taxon>
    </lineage>
</organism>
<comment type="caution">
    <text evidence="1">The sequence shown here is derived from an EMBL/GenBank/DDBJ whole genome shotgun (WGS) entry which is preliminary data.</text>
</comment>
<sequence length="352" mass="42114">MPKTKRNLRTGKEIRELFENQGIKYVMISNKIIELYKKGFYEYEVEEINDEGEIVNVLNRVKFDSRNLTLYVGMKFLDKMEFFCYIDEIANFLNMSVKRIKDRIQELQLIKLPMNNQLNKETMQNELLESLRMAQLVRQRGERGFERNRKVKTIRWFTPFDCDLKKVRNKETQKDELKAEKFFMVTIYDLDLFINGILDEHEFALYLYLIQCFDSNDKDKKGIAQTTSKISENLNVINPSVTQRRLDKLVNLRVKDKYCTDENKDFPLIHTRKPENYNHKLTTRQEPSLYYYPIYNDLTLQKIQEVKPDSARTIHENKTDSDSDELDTELLVDTEFHNMDTKVYKTDADFLF</sequence>
<reference evidence="1 2" key="1">
    <citation type="submission" date="2019-06" db="EMBL/GenBank/DDBJ databases">
        <title>Sorghum-associated microbial communities from plants grown in Nebraska, USA.</title>
        <authorList>
            <person name="Schachtman D."/>
        </authorList>
    </citation>
    <scope>NUCLEOTIDE SEQUENCE [LARGE SCALE GENOMIC DNA]</scope>
    <source>
        <strain evidence="1 2">2482</strain>
    </source>
</reference>
<dbReference type="EMBL" id="VIVN01000002">
    <property type="protein sequence ID" value="TWE05992.1"/>
    <property type="molecule type" value="Genomic_DNA"/>
</dbReference>
<proteinExistence type="predicted"/>
<accession>A0A561DRL1</accession>
<keyword evidence="2" id="KW-1185">Reference proteome</keyword>
<evidence type="ECO:0000313" key="1">
    <source>
        <dbReference type="EMBL" id="TWE05992.1"/>
    </source>
</evidence>
<name>A0A561DRL1_9BACI</name>
<dbReference type="RefSeq" id="WP_144562842.1">
    <property type="nucleotide sequence ID" value="NZ_VIVN01000002.1"/>
</dbReference>
<dbReference type="AlphaFoldDB" id="A0A561DRL1"/>
<dbReference type="Proteomes" id="UP000319671">
    <property type="component" value="Unassembled WGS sequence"/>
</dbReference>
<gene>
    <name evidence="1" type="ORF">FB550_1027</name>
</gene>
<protein>
    <submittedName>
        <fullName evidence="1">Uncharacterized protein</fullName>
    </submittedName>
</protein>